<evidence type="ECO:0000313" key="1">
    <source>
        <dbReference type="EMBL" id="SNY00516.1"/>
    </source>
</evidence>
<evidence type="ECO:0000313" key="2">
    <source>
        <dbReference type="EMBL" id="TCL11182.1"/>
    </source>
</evidence>
<organism evidence="1 3">
    <name type="scientific">Methanohalophilus euhalobius</name>
    <dbReference type="NCBI Taxonomy" id="51203"/>
    <lineage>
        <taxon>Archaea</taxon>
        <taxon>Methanobacteriati</taxon>
        <taxon>Methanobacteriota</taxon>
        <taxon>Stenosarchaea group</taxon>
        <taxon>Methanomicrobia</taxon>
        <taxon>Methanosarcinales</taxon>
        <taxon>Methanosarcinaceae</taxon>
        <taxon>Methanohalophilus</taxon>
    </lineage>
</organism>
<dbReference type="OrthoDB" id="193274at2157"/>
<dbReference type="RefSeq" id="WP_132130888.1">
    <property type="nucleotide sequence ID" value="NZ_OBDR01000001.1"/>
</dbReference>
<evidence type="ECO:0000313" key="3">
    <source>
        <dbReference type="Proteomes" id="UP000217726"/>
    </source>
</evidence>
<proteinExistence type="predicted"/>
<name>A0A285ER00_9EURY</name>
<sequence>MVTKPNPILEYSIDSLLKAFNTYRKPVLNHSHFSKLMNLLDTRLRKQGIDMELPGYWYKYGFYIEPRFLDSALPRKFTEYYTLDDTVVPPMHPKRDYGLKADIKKTIDSIVRYLWKQYGYKSDYGKKVKRDSYQINSPYDFNTIFQDYIDVVNRKERGFGSRKDQLEPLLDDLLNNFPEDDFPELFDLYLEWDDTVRLILDCTSSEKQYGLIVDLRDKFWDVFSNCVRIIHHQNIPDEKSIIDEWERKYEQSIPAFYHELEDLREEILSDNYEFSNKNEDTVKKLLKCAYENHKGEAHG</sequence>
<dbReference type="Proteomes" id="UP000217726">
    <property type="component" value="Unassembled WGS sequence"/>
</dbReference>
<gene>
    <name evidence="2" type="ORF">C7960_0293</name>
    <name evidence="1" type="ORF">SAMN06295989_101260</name>
</gene>
<reference evidence="1" key="2">
    <citation type="submission" date="2017-09" db="EMBL/GenBank/DDBJ databases">
        <authorList>
            <person name="Ehlers B."/>
            <person name="Leendertz F.H."/>
        </authorList>
    </citation>
    <scope>NUCLEOTIDE SEQUENCE [LARGE SCALE GENOMIC DNA]</scope>
    <source>
        <strain evidence="1">WG-1MB</strain>
    </source>
</reference>
<keyword evidence="3" id="KW-1185">Reference proteome</keyword>
<dbReference type="Proteomes" id="UP000295404">
    <property type="component" value="Unassembled WGS sequence"/>
</dbReference>
<dbReference type="EMBL" id="SMMS01000001">
    <property type="protein sequence ID" value="TCL11182.1"/>
    <property type="molecule type" value="Genomic_DNA"/>
</dbReference>
<reference evidence="2 4" key="3">
    <citation type="submission" date="2019-03" db="EMBL/GenBank/DDBJ databases">
        <title>Subsurface microbial communities from deep shales in Ohio and West Virginia, USA.</title>
        <authorList>
            <person name="Wrighton K."/>
        </authorList>
    </citation>
    <scope>NUCLEOTIDE SEQUENCE [LARGE SCALE GENOMIC DNA]</scope>
    <source>
        <strain evidence="2 4">WG1_MB</strain>
    </source>
</reference>
<reference evidence="3" key="1">
    <citation type="submission" date="2017-09" db="EMBL/GenBank/DDBJ databases">
        <authorList>
            <person name="Varghese N."/>
            <person name="Submissions S."/>
        </authorList>
    </citation>
    <scope>NUCLEOTIDE SEQUENCE [LARGE SCALE GENOMIC DNA]</scope>
    <source>
        <strain evidence="3">WG-1MB</strain>
    </source>
</reference>
<dbReference type="EMBL" id="OBDR01000001">
    <property type="protein sequence ID" value="SNY00516.1"/>
    <property type="molecule type" value="Genomic_DNA"/>
</dbReference>
<protein>
    <submittedName>
        <fullName evidence="1">Uncharacterized protein</fullName>
    </submittedName>
</protein>
<dbReference type="AlphaFoldDB" id="A0A285ER00"/>
<evidence type="ECO:0000313" key="4">
    <source>
        <dbReference type="Proteomes" id="UP000295404"/>
    </source>
</evidence>
<accession>A0A285ER00</accession>